<proteinExistence type="predicted"/>
<dbReference type="Gene3D" id="2.60.40.3960">
    <property type="entry name" value="Velvet domain"/>
    <property type="match status" value="1"/>
</dbReference>
<feature type="transmembrane region" description="Helical" evidence="7">
    <location>
        <begin position="467"/>
        <end position="486"/>
    </location>
</feature>
<keyword evidence="2" id="KW-0749">Sporulation</keyword>
<dbReference type="Pfam" id="PF11754">
    <property type="entry name" value="Velvet"/>
    <property type="match status" value="2"/>
</dbReference>
<keyword evidence="3" id="KW-0805">Transcription regulation</keyword>
<evidence type="ECO:0000256" key="2">
    <source>
        <dbReference type="ARBA" id="ARBA00022969"/>
    </source>
</evidence>
<feature type="domain" description="Velvet" evidence="8">
    <location>
        <begin position="249"/>
        <end position="432"/>
    </location>
</feature>
<evidence type="ECO:0000256" key="7">
    <source>
        <dbReference type="SAM" id="Phobius"/>
    </source>
</evidence>
<name>A0AAJ0IAX2_9PEZI</name>
<keyword evidence="7" id="KW-1133">Transmembrane helix</keyword>
<gene>
    <name evidence="9" type="ORF">B0T23DRAFT_128514</name>
</gene>
<evidence type="ECO:0000313" key="10">
    <source>
        <dbReference type="Proteomes" id="UP001285908"/>
    </source>
</evidence>
<organism evidence="9 10">
    <name type="scientific">Neurospora hispaniola</name>
    <dbReference type="NCBI Taxonomy" id="588809"/>
    <lineage>
        <taxon>Eukaryota</taxon>
        <taxon>Fungi</taxon>
        <taxon>Dikarya</taxon>
        <taxon>Ascomycota</taxon>
        <taxon>Pezizomycotina</taxon>
        <taxon>Sordariomycetes</taxon>
        <taxon>Sordariomycetidae</taxon>
        <taxon>Sordariales</taxon>
        <taxon>Sordariaceae</taxon>
        <taxon>Neurospora</taxon>
    </lineage>
</organism>
<comment type="subcellular location">
    <subcellularLocation>
        <location evidence="1">Nucleus</location>
    </subcellularLocation>
</comment>
<dbReference type="Proteomes" id="UP001285908">
    <property type="component" value="Unassembled WGS sequence"/>
</dbReference>
<dbReference type="GeneID" id="87869772"/>
<keyword evidence="7" id="KW-0812">Transmembrane</keyword>
<evidence type="ECO:0000256" key="3">
    <source>
        <dbReference type="ARBA" id="ARBA00023015"/>
    </source>
</evidence>
<dbReference type="InterPro" id="IPR037525">
    <property type="entry name" value="Velvet_dom"/>
</dbReference>
<dbReference type="PANTHER" id="PTHR33572">
    <property type="entry name" value="SPORE DEVELOPMENT REGULATOR VOSA"/>
    <property type="match status" value="1"/>
</dbReference>
<evidence type="ECO:0000313" key="9">
    <source>
        <dbReference type="EMBL" id="KAK3495189.1"/>
    </source>
</evidence>
<evidence type="ECO:0000259" key="8">
    <source>
        <dbReference type="PROSITE" id="PS51821"/>
    </source>
</evidence>
<keyword evidence="10" id="KW-1185">Reference proteome</keyword>
<feature type="compositionally biased region" description="Polar residues" evidence="6">
    <location>
        <begin position="223"/>
        <end position="233"/>
    </location>
</feature>
<evidence type="ECO:0000256" key="6">
    <source>
        <dbReference type="SAM" id="MobiDB-lite"/>
    </source>
</evidence>
<dbReference type="RefSeq" id="XP_062694618.1">
    <property type="nucleotide sequence ID" value="XM_062832150.1"/>
</dbReference>
<evidence type="ECO:0000256" key="1">
    <source>
        <dbReference type="ARBA" id="ARBA00004123"/>
    </source>
</evidence>
<sequence>MSTAVESSHHIFGTTYTLNNMSRSLHTPYEAYSSRHGHYMPEQQSHQPHLYRQQQQTRLPPVTTILPVTGPGPVSSSCDPVYRGHSQTYYSDYPTPSPVGQTPPQLPITYSEARSYHGRQLDGRLSPAYSTSASERSTVESTYEPRSRQTSNGHQAHVEPSWPPFHQQPSRLRQESSSHFTMVRKASTLDKNHNSNNSPSSEGSQTPSSSQQGGSPRQESRPMSISNLISTENTRNKRNPVTLPPPPSGKKTDYRIFVRQQPFAARSCGFGERDRRVIDPPPIVQLTIHNDTLSREEHSRLLRHQFSVIHCSIWDETGVKDMSSMPEDFRQQRRLMGTLVASPFVGFDEKGEEGCFFCFPDLSCRTPGTFRLKFALVVLDPARMMAGDRSSIVATVMSEPFHVYNAKDFPGMKASTPLTKRLKGQGCLISIKKGGRGRRGGLREGVFDFDNRVFFSSSFLPGVHPFYGSRLAIYPFSFTLLLWLWFPSKIILLLSKTVPANWRNWGFGAKVNMV</sequence>
<dbReference type="AlphaFoldDB" id="A0AAJ0IAX2"/>
<keyword evidence="4" id="KW-0804">Transcription</keyword>
<dbReference type="EMBL" id="JAULSX010000003">
    <property type="protein sequence ID" value="KAK3495189.1"/>
    <property type="molecule type" value="Genomic_DNA"/>
</dbReference>
<evidence type="ECO:0000256" key="5">
    <source>
        <dbReference type="ARBA" id="ARBA00023242"/>
    </source>
</evidence>
<dbReference type="InterPro" id="IPR038491">
    <property type="entry name" value="Velvet_dom_sf"/>
</dbReference>
<feature type="compositionally biased region" description="Polar residues" evidence="6">
    <location>
        <begin position="167"/>
        <end position="180"/>
    </location>
</feature>
<keyword evidence="5" id="KW-0539">Nucleus</keyword>
<dbReference type="GO" id="GO:0005634">
    <property type="term" value="C:nucleus"/>
    <property type="evidence" value="ECO:0007669"/>
    <property type="project" value="UniProtKB-SubCell"/>
</dbReference>
<dbReference type="PROSITE" id="PS51821">
    <property type="entry name" value="VELVET"/>
    <property type="match status" value="1"/>
</dbReference>
<feature type="compositionally biased region" description="Low complexity" evidence="6">
    <location>
        <begin position="198"/>
        <end position="217"/>
    </location>
</feature>
<accession>A0AAJ0IAX2</accession>
<dbReference type="GO" id="GO:0030435">
    <property type="term" value="P:sporulation resulting in formation of a cellular spore"/>
    <property type="evidence" value="ECO:0007669"/>
    <property type="project" value="UniProtKB-KW"/>
</dbReference>
<dbReference type="InterPro" id="IPR021740">
    <property type="entry name" value="Velvet"/>
</dbReference>
<evidence type="ECO:0000256" key="4">
    <source>
        <dbReference type="ARBA" id="ARBA00023163"/>
    </source>
</evidence>
<feature type="region of interest" description="Disordered" evidence="6">
    <location>
        <begin position="121"/>
        <end position="253"/>
    </location>
</feature>
<feature type="compositionally biased region" description="Polar residues" evidence="6">
    <location>
        <begin position="128"/>
        <end position="141"/>
    </location>
</feature>
<protein>
    <submittedName>
        <fullName evidence="9">Velvet factor-domain-containing protein</fullName>
    </submittedName>
</protein>
<comment type="caution">
    <text evidence="9">The sequence shown here is derived from an EMBL/GenBank/DDBJ whole genome shotgun (WGS) entry which is preliminary data.</text>
</comment>
<dbReference type="PANTHER" id="PTHR33572:SF17">
    <property type="entry name" value="SEXUAL DEVELOPMENT REGULATOR VELC"/>
    <property type="match status" value="1"/>
</dbReference>
<reference evidence="9 10" key="1">
    <citation type="journal article" date="2023" name="Mol. Phylogenet. Evol.">
        <title>Genome-scale phylogeny and comparative genomics of the fungal order Sordariales.</title>
        <authorList>
            <person name="Hensen N."/>
            <person name="Bonometti L."/>
            <person name="Westerberg I."/>
            <person name="Brannstrom I.O."/>
            <person name="Guillou S."/>
            <person name="Cros-Aarteil S."/>
            <person name="Calhoun S."/>
            <person name="Haridas S."/>
            <person name="Kuo A."/>
            <person name="Mondo S."/>
            <person name="Pangilinan J."/>
            <person name="Riley R."/>
            <person name="LaButti K."/>
            <person name="Andreopoulos B."/>
            <person name="Lipzen A."/>
            <person name="Chen C."/>
            <person name="Yan M."/>
            <person name="Daum C."/>
            <person name="Ng V."/>
            <person name="Clum A."/>
            <person name="Steindorff A."/>
            <person name="Ohm R.A."/>
            <person name="Martin F."/>
            <person name="Silar P."/>
            <person name="Natvig D.O."/>
            <person name="Lalanne C."/>
            <person name="Gautier V."/>
            <person name="Ament-Velasquez S.L."/>
            <person name="Kruys A."/>
            <person name="Hutchinson M.I."/>
            <person name="Powell A.J."/>
            <person name="Barry K."/>
            <person name="Miller A.N."/>
            <person name="Grigoriev I.V."/>
            <person name="Debuchy R."/>
            <person name="Gladieux P."/>
            <person name="Hiltunen Thoren M."/>
            <person name="Johannesson H."/>
        </authorList>
    </citation>
    <scope>NUCLEOTIDE SEQUENCE [LARGE SCALE GENOMIC DNA]</scope>
    <source>
        <strain evidence="9 10">FGSC 10403</strain>
    </source>
</reference>
<keyword evidence="7" id="KW-0472">Membrane</keyword>